<dbReference type="InterPro" id="IPR018392">
    <property type="entry name" value="LysM"/>
</dbReference>
<evidence type="ECO:0000313" key="4">
    <source>
        <dbReference type="Proteomes" id="UP001324115"/>
    </source>
</evidence>
<evidence type="ECO:0000256" key="1">
    <source>
        <dbReference type="SAM" id="SignalP"/>
    </source>
</evidence>
<dbReference type="SUPFAM" id="SSF54106">
    <property type="entry name" value="LysM domain"/>
    <property type="match status" value="3"/>
</dbReference>
<protein>
    <recommendedName>
        <fullName evidence="2">LysM domain-containing protein</fullName>
    </recommendedName>
</protein>
<dbReference type="EMBL" id="JAXUIC010000011">
    <property type="protein sequence ID" value="KAK4562026.1"/>
    <property type="molecule type" value="Genomic_DNA"/>
</dbReference>
<dbReference type="InterPro" id="IPR036779">
    <property type="entry name" value="LysM_dom_sf"/>
</dbReference>
<dbReference type="Proteomes" id="UP001324115">
    <property type="component" value="Unassembled WGS sequence"/>
</dbReference>
<name>A0AAN7I9Q5_QUERU</name>
<feature type="domain" description="LysM" evidence="2">
    <location>
        <begin position="107"/>
        <end position="154"/>
    </location>
</feature>
<keyword evidence="1" id="KW-0732">Signal</keyword>
<gene>
    <name evidence="3" type="ORF">RGQ29_004758</name>
</gene>
<feature type="signal peptide" evidence="1">
    <location>
        <begin position="1"/>
        <end position="21"/>
    </location>
</feature>
<dbReference type="AlphaFoldDB" id="A0AAN7I9Q5"/>
<evidence type="ECO:0000259" key="2">
    <source>
        <dbReference type="PROSITE" id="PS51782"/>
    </source>
</evidence>
<dbReference type="PROSITE" id="PS51782">
    <property type="entry name" value="LYSM"/>
    <property type="match status" value="4"/>
</dbReference>
<evidence type="ECO:0000313" key="3">
    <source>
        <dbReference type="EMBL" id="KAK4562026.1"/>
    </source>
</evidence>
<sequence length="586" mass="63417">MGSPKVLVGVLLFITLATTSAAFTCANTNTTTKNSTCRSLVGYVSPNTTLLSSIQSLFQIKRFQDLLGANGFNASMSPNPTIQATQTIKIPITCRCENGTGVIDRPPEYKVIKNDGLYHIAAEIFSRLVTFPEIAKFNNIPNPDYITVGQVLRIPLPCSCDEVDGVKVVHYAHVVQPGSSVDQIATEFGTTTPILLKLNGMTNATDLQAYQVLDREMGYAKVLVGVLLFITLATTSTAFTCTNTNTTTKNSTCRSLVGYVSPNTTLLSSIQSLFQIKRFHDLLGANGFNASTSPNSTIQATQMIKIPITCRCENGTGVIDRPPEYKVIKDDWLYHIAAEIFSRLVTFQEIAEFNNIPDANKITVGQVLRIPLPCSCDEVDSDKVVHYAHVVQPGSSVDQIATEFGTTTPILLNLNGMTNATDLQAYQVLDVPLKACTSSVNSSSLDYPLLVANGTYVYTANDCVNCKCSSLNNYILQCEASGLKPSSKTWSTCPAVHCNGTSSLYLGNVTTSTKCNQTFCAYSGFTNKNIFTTLATESTCPAGLSPAAAPSGIPTSHAFKIGLQGLRWSFHFFSIQLIFLCFHLSQ</sequence>
<dbReference type="PANTHER" id="PTHR33734">
    <property type="entry name" value="LYSM DOMAIN-CONTAINING GPI-ANCHORED PROTEIN 2"/>
    <property type="match status" value="1"/>
</dbReference>
<proteinExistence type="predicted"/>
<feature type="domain" description="LysM" evidence="2">
    <location>
        <begin position="323"/>
        <end position="370"/>
    </location>
</feature>
<reference evidence="3 4" key="1">
    <citation type="journal article" date="2023" name="G3 (Bethesda)">
        <title>A haplotype-resolved chromosome-scale genome for Quercus rubra L. provides insights into the genetics of adaptive traits for red oak species.</title>
        <authorList>
            <person name="Kapoor B."/>
            <person name="Jenkins J."/>
            <person name="Schmutz J."/>
            <person name="Zhebentyayeva T."/>
            <person name="Kuelheim C."/>
            <person name="Coggeshall M."/>
            <person name="Heim C."/>
            <person name="Lasky J.R."/>
            <person name="Leites L."/>
            <person name="Islam-Faridi N."/>
            <person name="Romero-Severson J."/>
            <person name="DeLeo V.L."/>
            <person name="Lucas S.M."/>
            <person name="Lazic D."/>
            <person name="Gailing O."/>
            <person name="Carlson J."/>
            <person name="Staton M."/>
        </authorList>
    </citation>
    <scope>NUCLEOTIDE SEQUENCE [LARGE SCALE GENOMIC DNA]</scope>
    <source>
        <strain evidence="3">Pseudo-F2</strain>
    </source>
</reference>
<feature type="domain" description="LysM" evidence="2">
    <location>
        <begin position="171"/>
        <end position="215"/>
    </location>
</feature>
<accession>A0AAN7I9Q5</accession>
<dbReference type="SMART" id="SM00257">
    <property type="entry name" value="LysM"/>
    <property type="match status" value="4"/>
</dbReference>
<feature type="domain" description="LysM" evidence="2">
    <location>
        <begin position="387"/>
        <end position="431"/>
    </location>
</feature>
<dbReference type="Pfam" id="PF01476">
    <property type="entry name" value="LysM"/>
    <property type="match status" value="4"/>
</dbReference>
<keyword evidence="4" id="KW-1185">Reference proteome</keyword>
<dbReference type="Gene3D" id="3.10.350.10">
    <property type="entry name" value="LysM domain"/>
    <property type="match status" value="4"/>
</dbReference>
<dbReference type="CDD" id="cd00118">
    <property type="entry name" value="LysM"/>
    <property type="match status" value="4"/>
</dbReference>
<dbReference type="PANTHER" id="PTHR33734:SF11">
    <property type="entry name" value="LYSM DOMAIN-CONTAINING GPI-ANCHORED PROTEIN 2"/>
    <property type="match status" value="1"/>
</dbReference>
<comment type="caution">
    <text evidence="3">The sequence shown here is derived from an EMBL/GenBank/DDBJ whole genome shotgun (WGS) entry which is preliminary data.</text>
</comment>
<feature type="chain" id="PRO_5042932378" description="LysM domain-containing protein" evidence="1">
    <location>
        <begin position="22"/>
        <end position="586"/>
    </location>
</feature>
<organism evidence="3 4">
    <name type="scientific">Quercus rubra</name>
    <name type="common">Northern red oak</name>
    <name type="synonym">Quercus borealis</name>
    <dbReference type="NCBI Taxonomy" id="3512"/>
    <lineage>
        <taxon>Eukaryota</taxon>
        <taxon>Viridiplantae</taxon>
        <taxon>Streptophyta</taxon>
        <taxon>Embryophyta</taxon>
        <taxon>Tracheophyta</taxon>
        <taxon>Spermatophyta</taxon>
        <taxon>Magnoliopsida</taxon>
        <taxon>eudicotyledons</taxon>
        <taxon>Gunneridae</taxon>
        <taxon>Pentapetalae</taxon>
        <taxon>rosids</taxon>
        <taxon>fabids</taxon>
        <taxon>Fagales</taxon>
        <taxon>Fagaceae</taxon>
        <taxon>Quercus</taxon>
    </lineage>
</organism>